<organism evidence="2 3">
    <name type="scientific">Faecalibacterium prausnitzii</name>
    <dbReference type="NCBI Taxonomy" id="853"/>
    <lineage>
        <taxon>Bacteria</taxon>
        <taxon>Bacillati</taxon>
        <taxon>Bacillota</taxon>
        <taxon>Clostridia</taxon>
        <taxon>Eubacteriales</taxon>
        <taxon>Oscillospiraceae</taxon>
        <taxon>Faecalibacterium</taxon>
    </lineage>
</organism>
<gene>
    <name evidence="2" type="ORF">C4N26_07140</name>
</gene>
<evidence type="ECO:0000259" key="1">
    <source>
        <dbReference type="Pfam" id="PF06114"/>
    </source>
</evidence>
<dbReference type="EMBL" id="PRLB01000005">
    <property type="protein sequence ID" value="RAW54220.1"/>
    <property type="molecule type" value="Genomic_DNA"/>
</dbReference>
<sequence>MGGVHMSCLGSKHELLQVADHVIAHYYQRVPFVRNHPQAIDLDMLVMELMGGSIKMFPLSKDGSMLGMTAHERLIIRMELEDGTIICDTLRPKDIVIDSSLAGFHNTGVRNFTLAHEIGHQLLHIYYPLLALSDQLEEDCADIIAEGLLLPECLVRASMAFFQFPDTLSHISRSQLDMNYPSFKKMARQLGVQRQLLANRMKYLHILTSDVPYRHTLSLMEAG</sequence>
<accession>A0A329TZ14</accession>
<comment type="caution">
    <text evidence="2">The sequence shown here is derived from an EMBL/GenBank/DDBJ whole genome shotgun (WGS) entry which is preliminary data.</text>
</comment>
<dbReference type="OrthoDB" id="581382at2"/>
<dbReference type="InterPro" id="IPR010359">
    <property type="entry name" value="IrrE_HExxH"/>
</dbReference>
<evidence type="ECO:0000313" key="2">
    <source>
        <dbReference type="EMBL" id="RAW54220.1"/>
    </source>
</evidence>
<feature type="domain" description="IrrE N-terminal-like" evidence="1">
    <location>
        <begin position="106"/>
        <end position="200"/>
    </location>
</feature>
<dbReference type="Pfam" id="PF06114">
    <property type="entry name" value="Peptidase_M78"/>
    <property type="match status" value="1"/>
</dbReference>
<proteinExistence type="predicted"/>
<dbReference type="Proteomes" id="UP000251144">
    <property type="component" value="Unassembled WGS sequence"/>
</dbReference>
<name>A0A329TZ14_9FIRM</name>
<protein>
    <recommendedName>
        <fullName evidence="1">IrrE N-terminal-like domain-containing protein</fullName>
    </recommendedName>
</protein>
<dbReference type="AlphaFoldDB" id="A0A329TZ14"/>
<reference evidence="2 3" key="1">
    <citation type="submission" date="2018-02" db="EMBL/GenBank/DDBJ databases">
        <title>Complete genome sequencing of Faecalibacterium prausnitzii strains isolated from the human gut.</title>
        <authorList>
            <person name="Fitzgerald B.C."/>
            <person name="Shkoporov A.N."/>
            <person name="Ross P.R."/>
            <person name="Hill C."/>
        </authorList>
    </citation>
    <scope>NUCLEOTIDE SEQUENCE [LARGE SCALE GENOMIC DNA]</scope>
    <source>
        <strain evidence="2 3">APC942/32-1</strain>
    </source>
</reference>
<evidence type="ECO:0000313" key="3">
    <source>
        <dbReference type="Proteomes" id="UP000251144"/>
    </source>
</evidence>